<reference evidence="1 2" key="1">
    <citation type="submission" date="2016-10" db="EMBL/GenBank/DDBJ databases">
        <authorList>
            <person name="de Groot N.N."/>
        </authorList>
    </citation>
    <scope>NUCLEOTIDE SEQUENCE [LARGE SCALE GENOMIC DNA]</scope>
    <source>
        <strain evidence="1 2">OK461</strain>
    </source>
</reference>
<organism evidence="1 2">
    <name type="scientific">Streptomyces mirabilis</name>
    <dbReference type="NCBI Taxonomy" id="68239"/>
    <lineage>
        <taxon>Bacteria</taxon>
        <taxon>Bacillati</taxon>
        <taxon>Actinomycetota</taxon>
        <taxon>Actinomycetes</taxon>
        <taxon>Kitasatosporales</taxon>
        <taxon>Streptomycetaceae</taxon>
        <taxon>Streptomyces</taxon>
    </lineage>
</organism>
<proteinExistence type="predicted"/>
<evidence type="ECO:0000313" key="2">
    <source>
        <dbReference type="Proteomes" id="UP000181942"/>
    </source>
</evidence>
<gene>
    <name evidence="1" type="ORF">SAMN02787118_11491</name>
</gene>
<evidence type="ECO:0000313" key="1">
    <source>
        <dbReference type="EMBL" id="SFF96714.1"/>
    </source>
</evidence>
<accession>A0A1I2MYP7</accession>
<name>A0A1I2MYP7_9ACTN</name>
<sequence length="116" mass="11953">MRAVLHGLPSGVDSSPFSCTVIPHARSTISRPRATSPSASECTLPCSAVISSAIASRFASSSARNLKRIVDRLASEDWPQVAKASFAAATAASTSSTEAKGTCFSWSPVAGLWTGP</sequence>
<protein>
    <submittedName>
        <fullName evidence="1">Uncharacterized protein</fullName>
    </submittedName>
</protein>
<dbReference type="AlphaFoldDB" id="A0A1I2MYP7"/>
<dbReference type="Proteomes" id="UP000181942">
    <property type="component" value="Unassembled WGS sequence"/>
</dbReference>
<dbReference type="EMBL" id="FONR01000014">
    <property type="protein sequence ID" value="SFF96714.1"/>
    <property type="molecule type" value="Genomic_DNA"/>
</dbReference>